<evidence type="ECO:0000313" key="2">
    <source>
        <dbReference type="Proteomes" id="UP000027195"/>
    </source>
</evidence>
<organism evidence="1 2">
    <name type="scientific">Botryobasidium botryosum (strain FD-172 SS1)</name>
    <dbReference type="NCBI Taxonomy" id="930990"/>
    <lineage>
        <taxon>Eukaryota</taxon>
        <taxon>Fungi</taxon>
        <taxon>Dikarya</taxon>
        <taxon>Basidiomycota</taxon>
        <taxon>Agaricomycotina</taxon>
        <taxon>Agaricomycetes</taxon>
        <taxon>Cantharellales</taxon>
        <taxon>Botryobasidiaceae</taxon>
        <taxon>Botryobasidium</taxon>
    </lineage>
</organism>
<dbReference type="EMBL" id="KL198038">
    <property type="protein sequence ID" value="KDQ14384.1"/>
    <property type="molecule type" value="Genomic_DNA"/>
</dbReference>
<accession>A0A067MFW2</accession>
<protein>
    <submittedName>
        <fullName evidence="1">Uncharacterized protein</fullName>
    </submittedName>
</protein>
<dbReference type="InParanoid" id="A0A067MFW2"/>
<sequence>MCAHASYIIKNALIPLPPSIIYSQHPSLEALLIGLAIIIVVANSFWLQPGDVSATGIEHAFQHYVTSGAPENVKAAVLKAFSKPIGSYSIRDCNTKLLQIVLDNHIDPPTFGQPSGSGST</sequence>
<dbReference type="HOGENOM" id="CLU_126089_1_0_1"/>
<gene>
    <name evidence="1" type="ORF">BOTBODRAFT_350331</name>
</gene>
<dbReference type="Proteomes" id="UP000027195">
    <property type="component" value="Unassembled WGS sequence"/>
</dbReference>
<proteinExistence type="predicted"/>
<name>A0A067MFW2_BOTB1</name>
<dbReference type="AlphaFoldDB" id="A0A067MFW2"/>
<evidence type="ECO:0000313" key="1">
    <source>
        <dbReference type="EMBL" id="KDQ14384.1"/>
    </source>
</evidence>
<keyword evidence="2" id="KW-1185">Reference proteome</keyword>
<reference evidence="2" key="1">
    <citation type="journal article" date="2014" name="Proc. Natl. Acad. Sci. U.S.A.">
        <title>Extensive sampling of basidiomycete genomes demonstrates inadequacy of the white-rot/brown-rot paradigm for wood decay fungi.</title>
        <authorList>
            <person name="Riley R."/>
            <person name="Salamov A.A."/>
            <person name="Brown D.W."/>
            <person name="Nagy L.G."/>
            <person name="Floudas D."/>
            <person name="Held B.W."/>
            <person name="Levasseur A."/>
            <person name="Lombard V."/>
            <person name="Morin E."/>
            <person name="Otillar R."/>
            <person name="Lindquist E.A."/>
            <person name="Sun H."/>
            <person name="LaButti K.M."/>
            <person name="Schmutz J."/>
            <person name="Jabbour D."/>
            <person name="Luo H."/>
            <person name="Baker S.E."/>
            <person name="Pisabarro A.G."/>
            <person name="Walton J.D."/>
            <person name="Blanchette R.A."/>
            <person name="Henrissat B."/>
            <person name="Martin F."/>
            <person name="Cullen D."/>
            <person name="Hibbett D.S."/>
            <person name="Grigoriev I.V."/>
        </authorList>
    </citation>
    <scope>NUCLEOTIDE SEQUENCE [LARGE SCALE GENOMIC DNA]</scope>
    <source>
        <strain evidence="2">FD-172 SS1</strain>
    </source>
</reference>